<gene>
    <name evidence="5" type="ORF">OO7_12559</name>
</gene>
<keyword evidence="6" id="KW-1185">Reference proteome</keyword>
<dbReference type="CDD" id="cd01029">
    <property type="entry name" value="TOPRIM_primases"/>
    <property type="match status" value="1"/>
</dbReference>
<evidence type="ECO:0000259" key="4">
    <source>
        <dbReference type="PROSITE" id="PS51206"/>
    </source>
</evidence>
<dbReference type="EMBL" id="AKKN01000010">
    <property type="protein sequence ID" value="EKT55805.1"/>
    <property type="molecule type" value="Genomic_DNA"/>
</dbReference>
<keyword evidence="2" id="KW-0378">Hydrolase</keyword>
<keyword evidence="3" id="KW-0067">ATP-binding</keyword>
<dbReference type="HOGENOM" id="CLU_327254_0_0_6"/>
<dbReference type="GO" id="GO:0005524">
    <property type="term" value="F:ATP binding"/>
    <property type="evidence" value="ECO:0007669"/>
    <property type="project" value="UniProtKB-KW"/>
</dbReference>
<organism evidence="5 6">
    <name type="scientific">Providencia sneebia DSM 19967</name>
    <dbReference type="NCBI Taxonomy" id="1141660"/>
    <lineage>
        <taxon>Bacteria</taxon>
        <taxon>Pseudomonadati</taxon>
        <taxon>Pseudomonadota</taxon>
        <taxon>Gammaproteobacteria</taxon>
        <taxon>Enterobacterales</taxon>
        <taxon>Morganellaceae</taxon>
        <taxon>Providencia</taxon>
    </lineage>
</organism>
<dbReference type="Pfam" id="PF13155">
    <property type="entry name" value="Toprim_2"/>
    <property type="match status" value="1"/>
</dbReference>
<dbReference type="OrthoDB" id="784829at2"/>
<dbReference type="GO" id="GO:0003899">
    <property type="term" value="F:DNA-directed RNA polymerase activity"/>
    <property type="evidence" value="ECO:0007669"/>
    <property type="project" value="InterPro"/>
</dbReference>
<dbReference type="InterPro" id="IPR036977">
    <property type="entry name" value="DNA_primase_Znf_CHC2"/>
</dbReference>
<sequence length="818" mass="92110">MLQYDFNSLNNNYPIYDVFTKLTDISISPCGSDTLEPEDETCPFCGHKNAFRFHADSNQYHCYSCEEHGGVLDLIQKVLGLRSVFEAARYLSRMSSEIPSVTPIEIVEEDNRDHNVISSVFMDIALHYAKNLVDEALNYQVEQRGHSQLLLEQHHIGIADGQCYATLSGKYDDKTLLATGMFREVNGRIIDFVPEGVYVYPHFDNGRIVRFTFKDPKKTFKYQQPKKYWLPEAHWYGQQTLEKPGTIALVEGENDALTLIEAGYTGPVLASIGSLSQSQVDYINSLRRSINTYFDNDDAGDRYRSKFPSATHYIVPERGSDIDEFIREGGDWQALEAEQTFIPLIETPVSNLPNSCGAEGFNDVGNANRLARLFGHNLRYVRETDSFIHFVDNQWKPASVQVMEYAKQVAADMLAEGHKVLADDDTKGTQLIKAAIQLHNLPKLKAMIELVKPKLEVCMVDLDADPMLLGVGNGVIDLNTGEYRENRRLNLITRYTPVDFNPNAKCPTWERFINDITVGDTELASFLQRLVGYFLAGRTDEQLLFFFYGHGSNGKSTFIQIIQSLMGSYATQINSDVLMMNKNSGGPNASLAKLPGKRLVVANELPENGRLDDTLIKSMTGGDIIVARQVYGKHELEFYSQFSLVIIGNHKPAIYDMSHGMWRRMCLIPFAANFTAAQIDPELPVKLGKELQGILNWALEGVQAWHAEGLKRSLPAAVIAANDEYRQESDLIGEFLEGCLQEPDAYTAASELYQAFLSFANEGNEWRMTQRIFTKKMVERGFEKVRRNNKAGFRGIALLDPDLAPLSTHKVINPIFVV</sequence>
<evidence type="ECO:0000313" key="5">
    <source>
        <dbReference type="EMBL" id="EKT55805.1"/>
    </source>
</evidence>
<dbReference type="InterPro" id="IPR034154">
    <property type="entry name" value="TOPRIM_DnaG/twinkle"/>
</dbReference>
<dbReference type="InterPro" id="IPR027417">
    <property type="entry name" value="P-loop_NTPase"/>
</dbReference>
<dbReference type="SUPFAM" id="SSF52540">
    <property type="entry name" value="P-loop containing nucleoside triphosphate hydrolases"/>
    <property type="match status" value="1"/>
</dbReference>
<dbReference type="InterPro" id="IPR045455">
    <property type="entry name" value="NrS-1_pol-like_helicase"/>
</dbReference>
<dbReference type="InterPro" id="IPR051620">
    <property type="entry name" value="ORF904-like_C"/>
</dbReference>
<dbReference type="Pfam" id="PF08706">
    <property type="entry name" value="D5_N"/>
    <property type="match status" value="1"/>
</dbReference>
<keyword evidence="1" id="KW-0547">Nucleotide-binding</keyword>
<comment type="caution">
    <text evidence="5">The sequence shown here is derived from an EMBL/GenBank/DDBJ whole genome shotgun (WGS) entry which is preliminary data.</text>
</comment>
<reference evidence="5 6" key="1">
    <citation type="journal article" date="2012" name="BMC Genomics">
        <title>Comparative genomics of bacteria in the genus Providencia isolated from wild Drosophila melanogaster.</title>
        <authorList>
            <person name="Galac M.R."/>
            <person name="Lazzaro B.P."/>
        </authorList>
    </citation>
    <scope>NUCLEOTIDE SEQUENCE [LARGE SCALE GENOMIC DNA]</scope>
    <source>
        <strain evidence="5 6">DSM 19967</strain>
    </source>
</reference>
<proteinExistence type="predicted"/>
<accession>K8WHV0</accession>
<dbReference type="InterPro" id="IPR014015">
    <property type="entry name" value="Helicase_SF3_DNA-vir"/>
</dbReference>
<evidence type="ECO:0000256" key="2">
    <source>
        <dbReference type="ARBA" id="ARBA00022801"/>
    </source>
</evidence>
<dbReference type="SMART" id="SM00400">
    <property type="entry name" value="ZnF_CHCC"/>
    <property type="match status" value="1"/>
</dbReference>
<dbReference type="RefSeq" id="WP_008916274.1">
    <property type="nucleotide sequence ID" value="NZ_CM001773.1"/>
</dbReference>
<dbReference type="SUPFAM" id="SSF56731">
    <property type="entry name" value="DNA primase core"/>
    <property type="match status" value="1"/>
</dbReference>
<dbReference type="GO" id="GO:0003677">
    <property type="term" value="F:DNA binding"/>
    <property type="evidence" value="ECO:0007669"/>
    <property type="project" value="InterPro"/>
</dbReference>
<dbReference type="InterPro" id="IPR014818">
    <property type="entry name" value="Phage/plasmid_primase_P4_C"/>
</dbReference>
<dbReference type="PANTHER" id="PTHR35372:SF2">
    <property type="entry name" value="SF3 HELICASE DOMAIN-CONTAINING PROTEIN"/>
    <property type="match status" value="1"/>
</dbReference>
<dbReference type="AlphaFoldDB" id="K8WHV0"/>
<evidence type="ECO:0000256" key="3">
    <source>
        <dbReference type="ARBA" id="ARBA00022840"/>
    </source>
</evidence>
<dbReference type="SUPFAM" id="SSF57783">
    <property type="entry name" value="Zinc beta-ribbon"/>
    <property type="match status" value="1"/>
</dbReference>
<dbReference type="Gene3D" id="3.40.50.300">
    <property type="entry name" value="P-loop containing nucleotide triphosphate hydrolases"/>
    <property type="match status" value="1"/>
</dbReference>
<dbReference type="Gene3D" id="3.40.1360.10">
    <property type="match status" value="1"/>
</dbReference>
<dbReference type="GO" id="GO:0006260">
    <property type="term" value="P:DNA replication"/>
    <property type="evidence" value="ECO:0007669"/>
    <property type="project" value="InterPro"/>
</dbReference>
<dbReference type="Pfam" id="PF19263">
    <property type="entry name" value="DUF5906"/>
    <property type="match status" value="1"/>
</dbReference>
<feature type="domain" description="SF3 helicase" evidence="4">
    <location>
        <begin position="522"/>
        <end position="683"/>
    </location>
</feature>
<dbReference type="PANTHER" id="PTHR35372">
    <property type="entry name" value="ATP BINDING PROTEIN-RELATED"/>
    <property type="match status" value="1"/>
</dbReference>
<dbReference type="Proteomes" id="UP000010290">
    <property type="component" value="Chromosome"/>
</dbReference>
<dbReference type="GO" id="GO:0008270">
    <property type="term" value="F:zinc ion binding"/>
    <property type="evidence" value="ECO:0007669"/>
    <property type="project" value="InterPro"/>
</dbReference>
<dbReference type="SMART" id="SM00885">
    <property type="entry name" value="D5_N"/>
    <property type="match status" value="1"/>
</dbReference>
<protein>
    <submittedName>
        <fullName evidence="5">p4 family phage/plasmid primase</fullName>
    </submittedName>
</protein>
<evidence type="ECO:0000313" key="6">
    <source>
        <dbReference type="Proteomes" id="UP000010290"/>
    </source>
</evidence>
<dbReference type="InterPro" id="IPR002694">
    <property type="entry name" value="Znf_CHC2"/>
</dbReference>
<evidence type="ECO:0000256" key="1">
    <source>
        <dbReference type="ARBA" id="ARBA00022741"/>
    </source>
</evidence>
<dbReference type="InterPro" id="IPR006500">
    <property type="entry name" value="Helicase_put_C_phage/plasmid"/>
</dbReference>
<dbReference type="Gene3D" id="3.90.580.10">
    <property type="entry name" value="Zinc finger, CHC2-type domain"/>
    <property type="match status" value="1"/>
</dbReference>
<dbReference type="PATRIC" id="fig|1141660.3.peg.2505"/>
<dbReference type="NCBIfam" id="TIGR01613">
    <property type="entry name" value="primase_Cterm"/>
    <property type="match status" value="1"/>
</dbReference>
<name>K8WHV0_9GAMM</name>
<dbReference type="GO" id="GO:0016787">
    <property type="term" value="F:hydrolase activity"/>
    <property type="evidence" value="ECO:0007669"/>
    <property type="project" value="UniProtKB-KW"/>
</dbReference>
<dbReference type="PROSITE" id="PS51206">
    <property type="entry name" value="SF3_HELICASE_1"/>
    <property type="match status" value="1"/>
</dbReference>